<reference evidence="1 2" key="1">
    <citation type="submission" date="2021-04" db="EMBL/GenBank/DDBJ databases">
        <title>Genome analysis of Polyangium sp.</title>
        <authorList>
            <person name="Li Y."/>
            <person name="Wang J."/>
        </authorList>
    </citation>
    <scope>NUCLEOTIDE SEQUENCE [LARGE SCALE GENOMIC DNA]</scope>
    <source>
        <strain evidence="1 2">SDU14</strain>
    </source>
</reference>
<organism evidence="1 2">
    <name type="scientific">Polyangium jinanense</name>
    <dbReference type="NCBI Taxonomy" id="2829994"/>
    <lineage>
        <taxon>Bacteria</taxon>
        <taxon>Pseudomonadati</taxon>
        <taxon>Myxococcota</taxon>
        <taxon>Polyangia</taxon>
        <taxon>Polyangiales</taxon>
        <taxon>Polyangiaceae</taxon>
        <taxon>Polyangium</taxon>
    </lineage>
</organism>
<dbReference type="Proteomes" id="UP001151081">
    <property type="component" value="Unassembled WGS sequence"/>
</dbReference>
<evidence type="ECO:0000313" key="1">
    <source>
        <dbReference type="EMBL" id="MDC3987464.1"/>
    </source>
</evidence>
<dbReference type="AlphaFoldDB" id="A0A9X3XBS4"/>
<accession>A0A9X3XBS4</accession>
<dbReference type="Pfam" id="PF05488">
    <property type="entry name" value="PAAR_motif"/>
    <property type="match status" value="1"/>
</dbReference>
<dbReference type="EMBL" id="JAGTJJ010000053">
    <property type="protein sequence ID" value="MDC3987464.1"/>
    <property type="molecule type" value="Genomic_DNA"/>
</dbReference>
<comment type="caution">
    <text evidence="1">The sequence shown here is derived from an EMBL/GenBank/DDBJ whole genome shotgun (WGS) entry which is preliminary data.</text>
</comment>
<name>A0A9X3XBS4_9BACT</name>
<dbReference type="CDD" id="cd14738">
    <property type="entry name" value="PAAR_2"/>
    <property type="match status" value="1"/>
</dbReference>
<protein>
    <submittedName>
        <fullName evidence="1">PAAR domain-containing protein</fullName>
    </submittedName>
</protein>
<dbReference type="Gene3D" id="1.10.287.700">
    <property type="entry name" value="Helix hairpin bin"/>
    <property type="match status" value="1"/>
</dbReference>
<gene>
    <name evidence="1" type="ORF">KEG57_43750</name>
</gene>
<dbReference type="RefSeq" id="WP_272459616.1">
    <property type="nucleotide sequence ID" value="NZ_JAGTJJ010000053.1"/>
</dbReference>
<proteinExistence type="predicted"/>
<evidence type="ECO:0000313" key="2">
    <source>
        <dbReference type="Proteomes" id="UP001151081"/>
    </source>
</evidence>
<sequence length="355" mass="37520">MTQLAARVGDAHTCPAHVGGPILPPGCPTVVIGGQAAARIDDLCQCEGPTDVIKTGAPTVLIGGKPAARKGDLTRHDGVVAMGFPTVLIGPLAPGDAVAALFTDEYLSTLVGKEWQGANSEQLKEAMQTLWEHRHDPNHPDVQEALRQIAEARGKPLEQIQQDWQRYQAALAEQERIAAEKGMDPPPGVNNWLHGDHMGSTSQLRYGQVAGDALGMDPVFGALLNPTGGLVGPGNAAVDGNDSAIGYHGAVHDAGGYLYNYHNQGPGYDYLGQEGRDTSSPLSGQRSGISYWRDQLPDRSGGQKFTDGAGDVIMDGVVGGIDGVSNAWEATKETVSDAWEGAKDWASDTWNGLWD</sequence>
<dbReference type="InterPro" id="IPR008727">
    <property type="entry name" value="PAAR_motif"/>
</dbReference>
<keyword evidence="2" id="KW-1185">Reference proteome</keyword>
<dbReference type="Gene3D" id="2.60.200.60">
    <property type="match status" value="2"/>
</dbReference>